<evidence type="ECO:0000256" key="4">
    <source>
        <dbReference type="ARBA" id="ARBA00022485"/>
    </source>
</evidence>
<evidence type="ECO:0000256" key="12">
    <source>
        <dbReference type="ARBA" id="ARBA00034078"/>
    </source>
</evidence>
<dbReference type="InterPro" id="IPR010722">
    <property type="entry name" value="BATS_dom"/>
</dbReference>
<comment type="similarity">
    <text evidence="2">Belongs to the radical SAM superfamily. Biotin synthase family.</text>
</comment>
<feature type="binding site" evidence="13">
    <location>
        <position position="257"/>
    </location>
    <ligand>
        <name>[2Fe-2S] cluster</name>
        <dbReference type="ChEBI" id="CHEBI:190135"/>
    </ligand>
</feature>
<dbReference type="GO" id="GO:0004076">
    <property type="term" value="F:biotin synthase activity"/>
    <property type="evidence" value="ECO:0007669"/>
    <property type="project" value="UniProtKB-EC"/>
</dbReference>
<dbReference type="EC" id="2.8.1.6" evidence="3"/>
<evidence type="ECO:0000256" key="7">
    <source>
        <dbReference type="ARBA" id="ARBA00022714"/>
    </source>
</evidence>
<dbReference type="InterPro" id="IPR007197">
    <property type="entry name" value="rSAM"/>
</dbReference>
<dbReference type="GO" id="GO:0046872">
    <property type="term" value="F:metal ion binding"/>
    <property type="evidence" value="ECO:0007669"/>
    <property type="project" value="UniProtKB-KW"/>
</dbReference>
<evidence type="ECO:0000259" key="14">
    <source>
        <dbReference type="PROSITE" id="PS51918"/>
    </source>
</evidence>
<dbReference type="GO" id="GO:0009102">
    <property type="term" value="P:biotin biosynthetic process"/>
    <property type="evidence" value="ECO:0007669"/>
    <property type="project" value="UniProtKB-KW"/>
</dbReference>
<dbReference type="InterPro" id="IPR006638">
    <property type="entry name" value="Elp3/MiaA/NifB-like_rSAM"/>
</dbReference>
<evidence type="ECO:0000256" key="2">
    <source>
        <dbReference type="ARBA" id="ARBA00010765"/>
    </source>
</evidence>
<feature type="binding site" evidence="13">
    <location>
        <position position="54"/>
    </location>
    <ligand>
        <name>[4Fe-4S] cluster</name>
        <dbReference type="ChEBI" id="CHEBI:49883"/>
        <note>4Fe-4S-S-AdoMet</note>
    </ligand>
</feature>
<evidence type="ECO:0000256" key="3">
    <source>
        <dbReference type="ARBA" id="ARBA00012236"/>
    </source>
</evidence>
<evidence type="ECO:0000256" key="6">
    <source>
        <dbReference type="ARBA" id="ARBA00022691"/>
    </source>
</evidence>
<keyword evidence="6 13" id="KW-0949">S-adenosyl-L-methionine</keyword>
<dbReference type="PANTHER" id="PTHR22976:SF2">
    <property type="entry name" value="BIOTIN SYNTHASE, MITOCHONDRIAL"/>
    <property type="match status" value="1"/>
</dbReference>
<dbReference type="Proteomes" id="UP000837675">
    <property type="component" value="Unassembled WGS sequence"/>
</dbReference>
<dbReference type="InterPro" id="IPR058240">
    <property type="entry name" value="rSAM_sf"/>
</dbReference>
<feature type="binding site" evidence="13">
    <location>
        <position position="57"/>
    </location>
    <ligand>
        <name>[4Fe-4S] cluster</name>
        <dbReference type="ChEBI" id="CHEBI:49883"/>
        <note>4Fe-4S-S-AdoMet</note>
    </ligand>
</feature>
<dbReference type="SFLD" id="SFLDG01060">
    <property type="entry name" value="BATS_domain_containing"/>
    <property type="match status" value="1"/>
</dbReference>
<dbReference type="NCBIfam" id="TIGR00433">
    <property type="entry name" value="bioB"/>
    <property type="match status" value="1"/>
</dbReference>
<evidence type="ECO:0000256" key="11">
    <source>
        <dbReference type="ARBA" id="ARBA00023014"/>
    </source>
</evidence>
<feature type="binding site" evidence="13">
    <location>
        <position position="50"/>
    </location>
    <ligand>
        <name>[4Fe-4S] cluster</name>
        <dbReference type="ChEBI" id="CHEBI:49883"/>
        <note>4Fe-4S-S-AdoMet</note>
    </ligand>
</feature>
<comment type="cofactor">
    <cofactor evidence="13">
        <name>[2Fe-2S] cluster</name>
        <dbReference type="ChEBI" id="CHEBI:190135"/>
    </cofactor>
    <text evidence="13">Binds 1 [2Fe-2S] cluster. The cluster is coordinated with 3 cysteines and 1 arginine.</text>
</comment>
<dbReference type="PANTHER" id="PTHR22976">
    <property type="entry name" value="BIOTIN SYNTHASE"/>
    <property type="match status" value="1"/>
</dbReference>
<accession>A0A8S4C4Q6</accession>
<feature type="binding site" evidence="13">
    <location>
        <position position="94"/>
    </location>
    <ligand>
        <name>[2Fe-2S] cluster</name>
        <dbReference type="ChEBI" id="CHEBI:190135"/>
    </ligand>
</feature>
<reference evidence="15" key="1">
    <citation type="submission" date="2021-06" db="EMBL/GenBank/DDBJ databases">
        <authorList>
            <person name="Nardi T."/>
            <person name="Nardi T."/>
        </authorList>
    </citation>
    <scope>NUCLEOTIDE SEQUENCE</scope>
</reference>
<keyword evidence="8 13" id="KW-0479">Metal-binding</keyword>
<comment type="caution">
    <text evidence="15">The sequence shown here is derived from an EMBL/GenBank/DDBJ whole genome shotgun (WGS) entry which is preliminary data.</text>
</comment>
<comment type="cofactor">
    <cofactor evidence="12">
        <name>[2Fe-2S] cluster</name>
        <dbReference type="ChEBI" id="CHEBI:190135"/>
    </cofactor>
</comment>
<evidence type="ECO:0000256" key="5">
    <source>
        <dbReference type="ARBA" id="ARBA00022679"/>
    </source>
</evidence>
<dbReference type="AlphaFoldDB" id="A0A8S4C4Q6"/>
<keyword evidence="9" id="KW-0093">Biotin biosynthesis</keyword>
<evidence type="ECO:0000256" key="9">
    <source>
        <dbReference type="ARBA" id="ARBA00022756"/>
    </source>
</evidence>
<organism evidence="15 16">
    <name type="scientific">Hyalomma marginatum</name>
    <dbReference type="NCBI Taxonomy" id="34627"/>
    <lineage>
        <taxon>Eukaryota</taxon>
        <taxon>Metazoa</taxon>
        <taxon>Ecdysozoa</taxon>
        <taxon>Arthropoda</taxon>
        <taxon>Chelicerata</taxon>
        <taxon>Arachnida</taxon>
        <taxon>Acari</taxon>
        <taxon>Parasitiformes</taxon>
        <taxon>Ixodida</taxon>
        <taxon>Ixodoidea</taxon>
        <taxon>Ixodidae</taxon>
        <taxon>Hyalomminae</taxon>
        <taxon>Hyalomma</taxon>
    </lineage>
</organism>
<dbReference type="EMBL" id="CAJVAF010000215">
    <property type="protein sequence ID" value="CAG7591918.1"/>
    <property type="molecule type" value="Genomic_DNA"/>
</dbReference>
<dbReference type="SFLD" id="SFLDS00029">
    <property type="entry name" value="Radical_SAM"/>
    <property type="match status" value="1"/>
</dbReference>
<evidence type="ECO:0000256" key="1">
    <source>
        <dbReference type="ARBA" id="ARBA00004942"/>
    </source>
</evidence>
<sequence>MKKWSFEEAFKFFNSPFHELIYQAQTVHRENFNPKKIQVSTLLSIKTGSCPENCSYCPQSAHFETGLKKEGLMELDRVLDAAKKAKEAGSQRFCMGAAWRGPRDQDLEKVCEMVRGVKKLGLETCVTLGLLKEHQAQMLKDAGLDFYNHNIDTSPDYYEEIITTRCFEDRLNTIGHVQKAGIKVCCGGILGMGESSEDRIKMLLVLANMNNPPESVPINKLIRIPGTPLEDGEDISPIEFVRTIALARIMMPKSYIRLSAGRSEMSEELQALCFFSGVNSLFYGEQLLTAPNPVPYQDNQLFERLGLERL</sequence>
<comment type="pathway">
    <text evidence="1">Cofactor biosynthesis; biotin biosynthesis; biotin from 7,8-diaminononanoate: step 2/2.</text>
</comment>
<dbReference type="Pfam" id="PF04055">
    <property type="entry name" value="Radical_SAM"/>
    <property type="match status" value="1"/>
</dbReference>
<evidence type="ECO:0000256" key="13">
    <source>
        <dbReference type="PIRSR" id="PIRSR001619-1"/>
    </source>
</evidence>
<comment type="cofactor">
    <cofactor evidence="13">
        <name>[4Fe-4S] cluster</name>
        <dbReference type="ChEBI" id="CHEBI:49883"/>
    </cofactor>
    <text evidence="13">Binds 1 [4Fe-4S] cluster. The cluster is coordinated with 3 cysteines and an exchangeable S-adenosyl-L-methionine.</text>
</comment>
<keyword evidence="10 13" id="KW-0408">Iron</keyword>
<dbReference type="SMART" id="SM00876">
    <property type="entry name" value="BATS"/>
    <property type="match status" value="1"/>
</dbReference>
<keyword evidence="11 13" id="KW-0411">Iron-sulfur</keyword>
<dbReference type="SUPFAM" id="SSF102114">
    <property type="entry name" value="Radical SAM enzymes"/>
    <property type="match status" value="1"/>
</dbReference>
<keyword evidence="4 13" id="KW-0004">4Fe-4S</keyword>
<feature type="binding site" evidence="13">
    <location>
        <position position="185"/>
    </location>
    <ligand>
        <name>[2Fe-2S] cluster</name>
        <dbReference type="ChEBI" id="CHEBI:190135"/>
    </ligand>
</feature>
<dbReference type="PROSITE" id="PS51918">
    <property type="entry name" value="RADICAL_SAM"/>
    <property type="match status" value="1"/>
</dbReference>
<dbReference type="InterPro" id="IPR024177">
    <property type="entry name" value="Biotin_synthase"/>
</dbReference>
<dbReference type="CDD" id="cd01335">
    <property type="entry name" value="Radical_SAM"/>
    <property type="match status" value="1"/>
</dbReference>
<dbReference type="FunFam" id="3.20.20.70:FF:000011">
    <property type="entry name" value="Biotin synthase"/>
    <property type="match status" value="1"/>
</dbReference>
<keyword evidence="7 13" id="KW-0001">2Fe-2S</keyword>
<keyword evidence="5" id="KW-0808">Transferase</keyword>
<dbReference type="Pfam" id="PF06968">
    <property type="entry name" value="BATS"/>
    <property type="match status" value="1"/>
</dbReference>
<dbReference type="HAMAP" id="MF_01694">
    <property type="entry name" value="BioB"/>
    <property type="match status" value="1"/>
</dbReference>
<proteinExistence type="inferred from homology"/>
<feature type="domain" description="Radical SAM core" evidence="14">
    <location>
        <begin position="35"/>
        <end position="259"/>
    </location>
</feature>
<dbReference type="Gene3D" id="3.20.20.70">
    <property type="entry name" value="Aldolase class I"/>
    <property type="match status" value="1"/>
</dbReference>
<dbReference type="InterPro" id="IPR013785">
    <property type="entry name" value="Aldolase_TIM"/>
</dbReference>
<keyword evidence="16" id="KW-1185">Reference proteome</keyword>
<feature type="binding site" evidence="13">
    <location>
        <position position="125"/>
    </location>
    <ligand>
        <name>[2Fe-2S] cluster</name>
        <dbReference type="ChEBI" id="CHEBI:190135"/>
    </ligand>
</feature>
<evidence type="ECO:0000313" key="16">
    <source>
        <dbReference type="Proteomes" id="UP000837675"/>
    </source>
</evidence>
<dbReference type="InterPro" id="IPR002684">
    <property type="entry name" value="Biotin_synth/BioAB"/>
</dbReference>
<evidence type="ECO:0000256" key="10">
    <source>
        <dbReference type="ARBA" id="ARBA00023004"/>
    </source>
</evidence>
<dbReference type="SFLD" id="SFLDG01278">
    <property type="entry name" value="biotin_synthase_like"/>
    <property type="match status" value="1"/>
</dbReference>
<protein>
    <recommendedName>
        <fullName evidence="3">biotin synthase</fullName>
        <ecNumber evidence="3">2.8.1.6</ecNumber>
    </recommendedName>
</protein>
<gene>
    <name evidence="15" type="ORF">MHYMCMPASI_00509</name>
</gene>
<dbReference type="GO" id="GO:0051537">
    <property type="term" value="F:2 iron, 2 sulfur cluster binding"/>
    <property type="evidence" value="ECO:0007669"/>
    <property type="project" value="UniProtKB-KW"/>
</dbReference>
<dbReference type="SFLD" id="SFLDF00272">
    <property type="entry name" value="biotin_synthase"/>
    <property type="match status" value="1"/>
</dbReference>
<dbReference type="GO" id="GO:0051539">
    <property type="term" value="F:4 iron, 4 sulfur cluster binding"/>
    <property type="evidence" value="ECO:0007669"/>
    <property type="project" value="UniProtKB-KW"/>
</dbReference>
<evidence type="ECO:0000313" key="15">
    <source>
        <dbReference type="EMBL" id="CAG7591918.1"/>
    </source>
</evidence>
<dbReference type="PIRSF" id="PIRSF001619">
    <property type="entry name" value="Biotin_synth"/>
    <property type="match status" value="1"/>
</dbReference>
<evidence type="ECO:0000256" key="8">
    <source>
        <dbReference type="ARBA" id="ARBA00022723"/>
    </source>
</evidence>
<name>A0A8S4C4Q6_9ACAR</name>
<dbReference type="SMART" id="SM00729">
    <property type="entry name" value="Elp3"/>
    <property type="match status" value="1"/>
</dbReference>